<dbReference type="EMBL" id="SUTE01000007">
    <property type="protein sequence ID" value="MBE6504363.1"/>
    <property type="molecule type" value="Genomic_DNA"/>
</dbReference>
<feature type="transmembrane region" description="Helical" evidence="1">
    <location>
        <begin position="21"/>
        <end position="45"/>
    </location>
</feature>
<dbReference type="Proteomes" id="UP000762703">
    <property type="component" value="Unassembled WGS sequence"/>
</dbReference>
<evidence type="ECO:0000313" key="2">
    <source>
        <dbReference type="EMBL" id="MBE6504363.1"/>
    </source>
</evidence>
<keyword evidence="1" id="KW-0812">Transmembrane</keyword>
<keyword evidence="1" id="KW-0472">Membrane</keyword>
<proteinExistence type="predicted"/>
<accession>A0A8T3VGA0</accession>
<gene>
    <name evidence="2" type="ORF">E7Z73_01275</name>
</gene>
<reference evidence="2" key="1">
    <citation type="submission" date="2019-04" db="EMBL/GenBank/DDBJ databases">
        <title>Evolution of Biomass-Degrading Anaerobic Consortia Revealed by Metagenomics.</title>
        <authorList>
            <person name="Peng X."/>
        </authorList>
    </citation>
    <scope>NUCLEOTIDE SEQUENCE</scope>
    <source>
        <strain evidence="2">SIG12</strain>
    </source>
</reference>
<evidence type="ECO:0000256" key="1">
    <source>
        <dbReference type="SAM" id="Phobius"/>
    </source>
</evidence>
<feature type="transmembrane region" description="Helical" evidence="1">
    <location>
        <begin position="83"/>
        <end position="107"/>
    </location>
</feature>
<dbReference type="Pfam" id="PF09858">
    <property type="entry name" value="DUF2085"/>
    <property type="match status" value="1"/>
</dbReference>
<dbReference type="InterPro" id="IPR019206">
    <property type="entry name" value="DUF2085_TM"/>
</dbReference>
<protein>
    <submittedName>
        <fullName evidence="2">DUF2085 domain-containing protein</fullName>
    </submittedName>
</protein>
<evidence type="ECO:0000313" key="3">
    <source>
        <dbReference type="Proteomes" id="UP000762703"/>
    </source>
</evidence>
<organism evidence="2 3">
    <name type="scientific">Methanobrevibacter millerae</name>
    <dbReference type="NCBI Taxonomy" id="230361"/>
    <lineage>
        <taxon>Archaea</taxon>
        <taxon>Methanobacteriati</taxon>
        <taxon>Methanobacteriota</taxon>
        <taxon>Methanomada group</taxon>
        <taxon>Methanobacteria</taxon>
        <taxon>Methanobacteriales</taxon>
        <taxon>Methanobacteriaceae</taxon>
        <taxon>Methanobrevibacter</taxon>
    </lineage>
</organism>
<comment type="caution">
    <text evidence="2">The sequence shown here is derived from an EMBL/GenBank/DDBJ whole genome shotgun (WGS) entry which is preliminary data.</text>
</comment>
<feature type="transmembrane region" description="Helical" evidence="1">
    <location>
        <begin position="51"/>
        <end position="71"/>
    </location>
</feature>
<sequence length="114" mass="13168">MKYSKLLCHRMPERSFHYKNHQFPVCARCTGFYTGLIIFLIYNYFFPINYSLNLLIISIILMIPTAIDGFTQFLGLRESNNNLRFVSGVIGGVGLIIFMKIAIRIFFNIVGAYL</sequence>
<keyword evidence="1" id="KW-1133">Transmembrane helix</keyword>
<name>A0A8T3VGA0_9EURY</name>
<dbReference type="AlphaFoldDB" id="A0A8T3VGA0"/>